<keyword evidence="2" id="KW-1185">Reference proteome</keyword>
<organism evidence="1 2">
    <name type="scientific">Liparis tanakae</name>
    <name type="common">Tanaka's snailfish</name>
    <dbReference type="NCBI Taxonomy" id="230148"/>
    <lineage>
        <taxon>Eukaryota</taxon>
        <taxon>Metazoa</taxon>
        <taxon>Chordata</taxon>
        <taxon>Craniata</taxon>
        <taxon>Vertebrata</taxon>
        <taxon>Euteleostomi</taxon>
        <taxon>Actinopterygii</taxon>
        <taxon>Neopterygii</taxon>
        <taxon>Teleostei</taxon>
        <taxon>Neoteleostei</taxon>
        <taxon>Acanthomorphata</taxon>
        <taxon>Eupercaria</taxon>
        <taxon>Perciformes</taxon>
        <taxon>Cottioidei</taxon>
        <taxon>Cottales</taxon>
        <taxon>Liparidae</taxon>
        <taxon>Liparis</taxon>
    </lineage>
</organism>
<evidence type="ECO:0000313" key="2">
    <source>
        <dbReference type="Proteomes" id="UP000314294"/>
    </source>
</evidence>
<dbReference type="AlphaFoldDB" id="A0A4Z2EFA5"/>
<sequence length="131" mass="14164">MMSSCDIMLNHSYSATAKGAGSVDVRRHGAIRLAQTQRNKKQLQKTSEGNFCSGPVCKTCSRKEKHPEEERSVSGTPPGASYMLNAHFSFCSSLPRDVTLSAMMNSRKSIVPSPLASNVRKTCSANLEASP</sequence>
<proteinExistence type="predicted"/>
<dbReference type="OrthoDB" id="8954687at2759"/>
<dbReference type="Proteomes" id="UP000314294">
    <property type="component" value="Unassembled WGS sequence"/>
</dbReference>
<comment type="caution">
    <text evidence="1">The sequence shown here is derived from an EMBL/GenBank/DDBJ whole genome shotgun (WGS) entry which is preliminary data.</text>
</comment>
<reference evidence="1 2" key="1">
    <citation type="submission" date="2019-03" db="EMBL/GenBank/DDBJ databases">
        <title>First draft genome of Liparis tanakae, snailfish: a comprehensive survey of snailfish specific genes.</title>
        <authorList>
            <person name="Kim W."/>
            <person name="Song I."/>
            <person name="Jeong J.-H."/>
            <person name="Kim D."/>
            <person name="Kim S."/>
            <person name="Ryu S."/>
            <person name="Song J.Y."/>
            <person name="Lee S.K."/>
        </authorList>
    </citation>
    <scope>NUCLEOTIDE SEQUENCE [LARGE SCALE GENOMIC DNA]</scope>
    <source>
        <tissue evidence="1">Muscle</tissue>
    </source>
</reference>
<name>A0A4Z2EFA5_9TELE</name>
<evidence type="ECO:0000313" key="1">
    <source>
        <dbReference type="EMBL" id="TNN27002.1"/>
    </source>
</evidence>
<dbReference type="EMBL" id="SRLO01009065">
    <property type="protein sequence ID" value="TNN27002.1"/>
    <property type="molecule type" value="Genomic_DNA"/>
</dbReference>
<accession>A0A4Z2EFA5</accession>
<gene>
    <name evidence="1" type="ORF">EYF80_062854</name>
</gene>
<protein>
    <submittedName>
        <fullName evidence="1">Uncharacterized protein</fullName>
    </submittedName>
</protein>